<protein>
    <submittedName>
        <fullName evidence="1">Pilus assembly protein CpaE</fullName>
    </submittedName>
</protein>
<reference evidence="1 2" key="1">
    <citation type="journal article" date="2016" name="Int. J. Syst. Evol. Microbiol.">
        <title>Dermabacter jinjuensis sp. nov., a novel species of the genus Dermabacter isolated from a clinical specimen.</title>
        <authorList>
            <person name="Park Y.K."/>
            <person name="Lee K.M."/>
            <person name="Lee W.K."/>
            <person name="Cho M.J."/>
            <person name="Lee H.S."/>
            <person name="Cho Y.G."/>
            <person name="Lee Y.C."/>
            <person name="Lee W.K."/>
            <person name="Seong W.K."/>
            <person name="Hwang K.J."/>
        </authorList>
    </citation>
    <scope>NUCLEOTIDE SEQUENCE [LARGE SCALE GENOMIC DNA]</scope>
    <source>
        <strain evidence="1 2">32T</strain>
    </source>
</reference>
<dbReference type="SUPFAM" id="SSF52540">
    <property type="entry name" value="P-loop containing nucleoside triphosphate hydrolases"/>
    <property type="match status" value="1"/>
</dbReference>
<proteinExistence type="predicted"/>
<dbReference type="InterPro" id="IPR027417">
    <property type="entry name" value="P-loop_NTPase"/>
</dbReference>
<dbReference type="EMBL" id="CP023482">
    <property type="protein sequence ID" value="ATH96297.1"/>
    <property type="molecule type" value="Genomic_DNA"/>
</dbReference>
<evidence type="ECO:0000313" key="1">
    <source>
        <dbReference type="EMBL" id="ATH96297.1"/>
    </source>
</evidence>
<accession>A0ABN5DMU8</accession>
<evidence type="ECO:0000313" key="2">
    <source>
        <dbReference type="Proteomes" id="UP000815698"/>
    </source>
</evidence>
<name>A0ABN5DMU8_9MICO</name>
<gene>
    <name evidence="1" type="ORF">COP05_03690</name>
</gene>
<sequence length="395" mass="42063">MIDILVCASGADEVQLVSTIAQRLSARCRVLRRCVDLTELLALTRAELGDVLLLDVDVAGLSREIVHEIRRGGTGVVAVTSQSSRTDPATLGITLEVHGGIDADELYDVLLHAGLETQDPDHSTWTQEPSSDEVASPMLTVWGPEGAPGRSFVAAHLAHELSLLRGESILIDADTYGPCQSQIFGVLDEVPGLVAACRASDKGALTAELLLQYSPLVSEDLHLLSGIGVPSRYIEVYDNALEAVCGKAREATNTVVVDVAAPLDHEGSGGDFGAQHRNGATRTALASGSHVIAVVAADPISVTRFVREAPQVMELARNPVTVVVNKLDSSVTLASIERTLRTRLDFDTCLALPLDAAVASRARWDGVLLSESAPKSKLRQALMRLATHVDQNLLR</sequence>
<dbReference type="RefSeq" id="WP_070436227.1">
    <property type="nucleotide sequence ID" value="NZ_CP023482.1"/>
</dbReference>
<dbReference type="Proteomes" id="UP000815698">
    <property type="component" value="Chromosome"/>
</dbReference>
<organism evidence="1 2">
    <name type="scientific">Dermabacter jinjuensis</name>
    <dbReference type="NCBI Taxonomy" id="1667168"/>
    <lineage>
        <taxon>Bacteria</taxon>
        <taxon>Bacillati</taxon>
        <taxon>Actinomycetota</taxon>
        <taxon>Actinomycetes</taxon>
        <taxon>Micrococcales</taxon>
        <taxon>Dermabacteraceae</taxon>
        <taxon>Dermabacter</taxon>
    </lineage>
</organism>
<keyword evidence="2" id="KW-1185">Reference proteome</keyword>
<dbReference type="Gene3D" id="3.40.50.300">
    <property type="entry name" value="P-loop containing nucleotide triphosphate hydrolases"/>
    <property type="match status" value="1"/>
</dbReference>